<dbReference type="OMA" id="DSTHSMY"/>
<evidence type="ECO:0000259" key="2">
    <source>
        <dbReference type="Pfam" id="PF06075"/>
    </source>
</evidence>
<evidence type="ECO:0000259" key="3">
    <source>
        <dbReference type="Pfam" id="PF21647"/>
    </source>
</evidence>
<dbReference type="Proteomes" id="UP000655225">
    <property type="component" value="Unassembled WGS sequence"/>
</dbReference>
<keyword evidence="5" id="KW-1185">Reference proteome</keyword>
<gene>
    <name evidence="4" type="ORF">HHK36_008296</name>
</gene>
<dbReference type="Pfam" id="PF21647">
    <property type="entry name" value="DUF6857"/>
    <property type="match status" value="1"/>
</dbReference>
<dbReference type="EMBL" id="JABCRI010000005">
    <property type="protein sequence ID" value="KAF8406211.1"/>
    <property type="molecule type" value="Genomic_DNA"/>
</dbReference>
<dbReference type="InterPro" id="IPR010341">
    <property type="entry name" value="DUF936_pln"/>
</dbReference>
<organism evidence="4 5">
    <name type="scientific">Tetracentron sinense</name>
    <name type="common">Spur-leaf</name>
    <dbReference type="NCBI Taxonomy" id="13715"/>
    <lineage>
        <taxon>Eukaryota</taxon>
        <taxon>Viridiplantae</taxon>
        <taxon>Streptophyta</taxon>
        <taxon>Embryophyta</taxon>
        <taxon>Tracheophyta</taxon>
        <taxon>Spermatophyta</taxon>
        <taxon>Magnoliopsida</taxon>
        <taxon>Trochodendrales</taxon>
        <taxon>Trochodendraceae</taxon>
        <taxon>Tetracentron</taxon>
    </lineage>
</organism>
<accession>A0A834ZG37</accession>
<dbReference type="InterPro" id="IPR049172">
    <property type="entry name" value="DUF6857_pln"/>
</dbReference>
<dbReference type="AlphaFoldDB" id="A0A834ZG37"/>
<dbReference type="PANTHER" id="PTHR31928:SF12">
    <property type="entry name" value="DUF3741 DOMAIN-CONTAINING PROTEIN"/>
    <property type="match status" value="1"/>
</dbReference>
<sequence>MAFLLPGVLVKLLKSMNLDEKVTEERRSALLQLGQFICVQKLEAASPLPILRGVRPVPGRHPCIGTPEDLIAMTNSLKFPGPTVSDLEWIAEKINDEEKKMLEKPRSLSAFRTRSSDRANSKSRNFRSIPTSPVNCLPKKSYTEKKNKFIVSPSPARYESSDDNSRYTSSTRKRDINPVSKVVRSSSIPVGSFSSVSDRKWTETSISWASLPSSLVRLGKEVLRHRDVALPAAVEALQEASAAERLIQICKVGTALQSEQLRRIYSEIQSSRHDDPQAKVERFLDIRDDLAQARLVAQSLAKISPLRTSDMDSDGPGSIKEALKLALEGKKHTSSWIKAAVASDLSPFSAPFKPITASAATHSSKPKDKCIVRKQRRNGEIQVGLMDIKDNPPDWVKGSGLCASADLANSLQGESRRWFFDLH</sequence>
<feature type="domain" description="DUF936" evidence="2">
    <location>
        <begin position="31"/>
        <end position="71"/>
    </location>
</feature>
<feature type="region of interest" description="Disordered" evidence="1">
    <location>
        <begin position="105"/>
        <end position="132"/>
    </location>
</feature>
<dbReference type="Pfam" id="PF06075">
    <property type="entry name" value="DUF936"/>
    <property type="match status" value="1"/>
</dbReference>
<feature type="domain" description="DUF6857" evidence="3">
    <location>
        <begin position="196"/>
        <end position="420"/>
    </location>
</feature>
<dbReference type="InterPro" id="IPR048297">
    <property type="entry name" value="DUF936_dom_pln"/>
</dbReference>
<evidence type="ECO:0000313" key="5">
    <source>
        <dbReference type="Proteomes" id="UP000655225"/>
    </source>
</evidence>
<feature type="region of interest" description="Disordered" evidence="1">
    <location>
        <begin position="153"/>
        <end position="174"/>
    </location>
</feature>
<evidence type="ECO:0000313" key="4">
    <source>
        <dbReference type="EMBL" id="KAF8406211.1"/>
    </source>
</evidence>
<dbReference type="PANTHER" id="PTHR31928">
    <property type="entry name" value="EXPRESSED PROTEIN"/>
    <property type="match status" value="1"/>
</dbReference>
<comment type="caution">
    <text evidence="4">The sequence shown here is derived from an EMBL/GenBank/DDBJ whole genome shotgun (WGS) entry which is preliminary data.</text>
</comment>
<feature type="compositionally biased region" description="Polar residues" evidence="1">
    <location>
        <begin position="122"/>
        <end position="132"/>
    </location>
</feature>
<evidence type="ECO:0000256" key="1">
    <source>
        <dbReference type="SAM" id="MobiDB-lite"/>
    </source>
</evidence>
<protein>
    <submittedName>
        <fullName evidence="4">Uncharacterized protein</fullName>
    </submittedName>
</protein>
<dbReference type="OrthoDB" id="773154at2759"/>
<reference evidence="4 5" key="1">
    <citation type="submission" date="2020-04" db="EMBL/GenBank/DDBJ databases">
        <title>Plant Genome Project.</title>
        <authorList>
            <person name="Zhang R.-G."/>
        </authorList>
    </citation>
    <scope>NUCLEOTIDE SEQUENCE [LARGE SCALE GENOMIC DNA]</scope>
    <source>
        <strain evidence="4">YNK0</strain>
        <tissue evidence="4">Leaf</tissue>
    </source>
</reference>
<name>A0A834ZG37_TETSI</name>
<proteinExistence type="predicted"/>